<sequence>MEICATTTSMPVGDMHQLACSRPSVPSCRSSSDRSGIQVVLGLTRSFPPWICSTTQRRVSYLGPWICLFSG</sequence>
<name>A0AA39SF41_ACESA</name>
<gene>
    <name evidence="1" type="ORF">LWI29_008462</name>
</gene>
<comment type="caution">
    <text evidence="1">The sequence shown here is derived from an EMBL/GenBank/DDBJ whole genome shotgun (WGS) entry which is preliminary data.</text>
</comment>
<organism evidence="1 2">
    <name type="scientific">Acer saccharum</name>
    <name type="common">Sugar maple</name>
    <dbReference type="NCBI Taxonomy" id="4024"/>
    <lineage>
        <taxon>Eukaryota</taxon>
        <taxon>Viridiplantae</taxon>
        <taxon>Streptophyta</taxon>
        <taxon>Embryophyta</taxon>
        <taxon>Tracheophyta</taxon>
        <taxon>Spermatophyta</taxon>
        <taxon>Magnoliopsida</taxon>
        <taxon>eudicotyledons</taxon>
        <taxon>Gunneridae</taxon>
        <taxon>Pentapetalae</taxon>
        <taxon>rosids</taxon>
        <taxon>malvids</taxon>
        <taxon>Sapindales</taxon>
        <taxon>Sapindaceae</taxon>
        <taxon>Hippocastanoideae</taxon>
        <taxon>Acereae</taxon>
        <taxon>Acer</taxon>
    </lineage>
</organism>
<dbReference type="EMBL" id="JAUESC010000381">
    <property type="protein sequence ID" value="KAK0589010.1"/>
    <property type="molecule type" value="Genomic_DNA"/>
</dbReference>
<keyword evidence="2" id="KW-1185">Reference proteome</keyword>
<dbReference type="Proteomes" id="UP001168877">
    <property type="component" value="Unassembled WGS sequence"/>
</dbReference>
<evidence type="ECO:0000313" key="2">
    <source>
        <dbReference type="Proteomes" id="UP001168877"/>
    </source>
</evidence>
<reference evidence="1" key="1">
    <citation type="journal article" date="2022" name="Plant J.">
        <title>Strategies of tolerance reflected in two North American maple genomes.</title>
        <authorList>
            <person name="McEvoy S.L."/>
            <person name="Sezen U.U."/>
            <person name="Trouern-Trend A."/>
            <person name="McMahon S.M."/>
            <person name="Schaberg P.G."/>
            <person name="Yang J."/>
            <person name="Wegrzyn J.L."/>
            <person name="Swenson N.G."/>
        </authorList>
    </citation>
    <scope>NUCLEOTIDE SEQUENCE</scope>
    <source>
        <strain evidence="1">NS2018</strain>
    </source>
</reference>
<accession>A0AA39SF41</accession>
<protein>
    <submittedName>
        <fullName evidence="1">Uncharacterized protein</fullName>
    </submittedName>
</protein>
<proteinExistence type="predicted"/>
<reference evidence="1" key="2">
    <citation type="submission" date="2023-06" db="EMBL/GenBank/DDBJ databases">
        <authorList>
            <person name="Swenson N.G."/>
            <person name="Wegrzyn J.L."/>
            <person name="Mcevoy S.L."/>
        </authorList>
    </citation>
    <scope>NUCLEOTIDE SEQUENCE</scope>
    <source>
        <strain evidence="1">NS2018</strain>
        <tissue evidence="1">Leaf</tissue>
    </source>
</reference>
<dbReference type="AlphaFoldDB" id="A0AA39SF41"/>
<evidence type="ECO:0000313" key="1">
    <source>
        <dbReference type="EMBL" id="KAK0589010.1"/>
    </source>
</evidence>